<dbReference type="Proteomes" id="UP000697927">
    <property type="component" value="Unassembled WGS sequence"/>
</dbReference>
<evidence type="ECO:0000256" key="1">
    <source>
        <dbReference type="SAM" id="Phobius"/>
    </source>
</evidence>
<reference evidence="2 3" key="1">
    <citation type="journal article" date="2020" name="Microorganisms">
        <title>Polyphasic Characterisation of Cedecea colo sp. nov., a New Enteric Bacterium Isolated from the Koala Hindgut.</title>
        <authorList>
            <person name="Boath J.M."/>
            <person name="Dakhal S."/>
            <person name="Van T.T.H."/>
            <person name="Moore R.J."/>
            <person name="Dekiwadia C."/>
            <person name="Macreadie I.G."/>
        </authorList>
    </citation>
    <scope>NUCLEOTIDE SEQUENCE [LARGE SCALE GENOMIC DNA]</scope>
    <source>
        <strain evidence="2 3">ZA</strain>
    </source>
</reference>
<dbReference type="GO" id="GO:0016746">
    <property type="term" value="F:acyltransferase activity"/>
    <property type="evidence" value="ECO:0007669"/>
    <property type="project" value="UniProtKB-KW"/>
</dbReference>
<organism evidence="2 3">
    <name type="scientific">Cedecea colo</name>
    <dbReference type="NCBI Taxonomy" id="2552946"/>
    <lineage>
        <taxon>Bacteria</taxon>
        <taxon>Pseudomonadati</taxon>
        <taxon>Pseudomonadota</taxon>
        <taxon>Gammaproteobacteria</taxon>
        <taxon>Enterobacterales</taxon>
        <taxon>Enterobacteriaceae</taxon>
        <taxon>Cedecea</taxon>
    </lineage>
</organism>
<sequence length="189" mass="20771">MKKIISLFIKYIFSPIPLLLYLLYIAKILNYKTASQMIAIIPGIAGLLIRQLYYEISLNSCGHNLRVFWGAYIVYPDVTIGNNCTIEEFCIISKCKIGNDVILAARVSIMSGSKHHDINDISKIFGESKAEYRTVELGNNLWIGTHAIIMNDIGDNTAIGAGAVVTFPIPDLSVAVGVPARVIKKRGAL</sequence>
<comment type="caution">
    <text evidence="2">The sequence shown here is derived from an EMBL/GenBank/DDBJ whole genome shotgun (WGS) entry which is preliminary data.</text>
</comment>
<keyword evidence="1" id="KW-1133">Transmembrane helix</keyword>
<dbReference type="Gene3D" id="2.160.10.10">
    <property type="entry name" value="Hexapeptide repeat proteins"/>
    <property type="match status" value="1"/>
</dbReference>
<dbReference type="InterPro" id="IPR011004">
    <property type="entry name" value="Trimer_LpxA-like_sf"/>
</dbReference>
<protein>
    <submittedName>
        <fullName evidence="2">Acyltransferase</fullName>
    </submittedName>
</protein>
<gene>
    <name evidence="2" type="ORF">E2L00_01340</name>
</gene>
<proteinExistence type="predicted"/>
<keyword evidence="1" id="KW-0472">Membrane</keyword>
<dbReference type="InterPro" id="IPR051159">
    <property type="entry name" value="Hexapeptide_acetyltransf"/>
</dbReference>
<dbReference type="PANTHER" id="PTHR23416">
    <property type="entry name" value="SIALIC ACID SYNTHASE-RELATED"/>
    <property type="match status" value="1"/>
</dbReference>
<evidence type="ECO:0000313" key="3">
    <source>
        <dbReference type="Proteomes" id="UP000697927"/>
    </source>
</evidence>
<keyword evidence="1" id="KW-0812">Transmembrane</keyword>
<feature type="transmembrane region" description="Helical" evidence="1">
    <location>
        <begin position="7"/>
        <end position="25"/>
    </location>
</feature>
<accession>A0ABX0VGB0</accession>
<evidence type="ECO:0000313" key="2">
    <source>
        <dbReference type="EMBL" id="NIY46204.1"/>
    </source>
</evidence>
<dbReference type="EMBL" id="SOYS01000001">
    <property type="protein sequence ID" value="NIY46204.1"/>
    <property type="molecule type" value="Genomic_DNA"/>
</dbReference>
<dbReference type="PANTHER" id="PTHR23416:SF78">
    <property type="entry name" value="LIPOPOLYSACCHARIDE BIOSYNTHESIS O-ACETYL TRANSFERASE WBBJ-RELATED"/>
    <property type="match status" value="1"/>
</dbReference>
<keyword evidence="3" id="KW-1185">Reference proteome</keyword>
<name>A0ABX0VGB0_9ENTR</name>
<dbReference type="SUPFAM" id="SSF51161">
    <property type="entry name" value="Trimeric LpxA-like enzymes"/>
    <property type="match status" value="1"/>
</dbReference>
<keyword evidence="2" id="KW-0012">Acyltransferase</keyword>
<dbReference type="RefSeq" id="WP_167605957.1">
    <property type="nucleotide sequence ID" value="NZ_SOYS01000001.1"/>
</dbReference>
<keyword evidence="2" id="KW-0808">Transferase</keyword>
<dbReference type="CDD" id="cd04647">
    <property type="entry name" value="LbH_MAT_like"/>
    <property type="match status" value="1"/>
</dbReference>